<name>A0A1E3W995_9HYPH</name>
<organism evidence="1 2">
    <name type="scientific">Methyloceanibacter marginalis</name>
    <dbReference type="NCBI Taxonomy" id="1774971"/>
    <lineage>
        <taxon>Bacteria</taxon>
        <taxon>Pseudomonadati</taxon>
        <taxon>Pseudomonadota</taxon>
        <taxon>Alphaproteobacteria</taxon>
        <taxon>Hyphomicrobiales</taxon>
        <taxon>Hyphomicrobiaceae</taxon>
        <taxon>Methyloceanibacter</taxon>
    </lineage>
</organism>
<gene>
    <name evidence="1" type="ORF">AUC71_15675</name>
</gene>
<proteinExistence type="predicted"/>
<protein>
    <submittedName>
        <fullName evidence="1">Uncharacterized protein</fullName>
    </submittedName>
</protein>
<reference evidence="1 2" key="1">
    <citation type="journal article" date="2016" name="Environ. Microbiol.">
        <title>New Methyloceanibacter diversity from North Sea sediments includes methanotroph containing solely the soluble methane monooxygenase.</title>
        <authorList>
            <person name="Vekeman B."/>
            <person name="Kerckhof F.M."/>
            <person name="Cremers G."/>
            <person name="de Vos P."/>
            <person name="Vandamme P."/>
            <person name="Boon N."/>
            <person name="Op den Camp H.J."/>
            <person name="Heylen K."/>
        </authorList>
    </citation>
    <scope>NUCLEOTIDE SEQUENCE [LARGE SCALE GENOMIC DNA]</scope>
    <source>
        <strain evidence="1 2">R-67177</strain>
    </source>
</reference>
<dbReference type="AlphaFoldDB" id="A0A1E3W995"/>
<keyword evidence="2" id="KW-1185">Reference proteome</keyword>
<evidence type="ECO:0000313" key="2">
    <source>
        <dbReference type="Proteomes" id="UP000095042"/>
    </source>
</evidence>
<sequence>MLASSLQPAEAAPLAPPLVPGATHGALVQDAAWSCGPRRCVWVPGFRGVVPDYALGWGAPRYPNCYWKRGILGNWKQKCD</sequence>
<dbReference type="EMBL" id="LPWD01000326">
    <property type="protein sequence ID" value="ODS02388.1"/>
    <property type="molecule type" value="Genomic_DNA"/>
</dbReference>
<accession>A0A1E3W995</accession>
<comment type="caution">
    <text evidence="1">The sequence shown here is derived from an EMBL/GenBank/DDBJ whole genome shotgun (WGS) entry which is preliminary data.</text>
</comment>
<evidence type="ECO:0000313" key="1">
    <source>
        <dbReference type="EMBL" id="ODS02388.1"/>
    </source>
</evidence>
<dbReference type="Proteomes" id="UP000095042">
    <property type="component" value="Unassembled WGS sequence"/>
</dbReference>